<dbReference type="GO" id="GO:0006508">
    <property type="term" value="P:proteolysis"/>
    <property type="evidence" value="ECO:0007669"/>
    <property type="project" value="UniProtKB-KW"/>
</dbReference>
<sequence length="299" mass="31803">MKKLIASLLPTALRKRIDPEWSPRVTVAVVRLSGPIGMAMPLRGGIDFASAVGPIEGAFETRGAKAVALVINSPGGSPVQSSLIYKRIRALAKEKELPVYAFAEDVAASGGYMLACAADEIYADESSIIGSIGVVSSGFGFTGLIEKLGVERRVHTAGESKAMLDPFKPENPEDVARLEALQQEVHENFKALVRKARGGRLVDPTEGLFTGEFWAGQAALDRGLIDGLGDIRSVMRAKYGENVRLKVVGGRKPFWRRGFGLSGRAGGAGLSEPVGLGVGLAQGFLAAIEARSLWRRFGL</sequence>
<keyword evidence="4" id="KW-0720">Serine protease</keyword>
<organism evidence="6 7">
    <name type="scientific">Parvibaculum sedimenti</name>
    <dbReference type="NCBI Taxonomy" id="2608632"/>
    <lineage>
        <taxon>Bacteria</taxon>
        <taxon>Pseudomonadati</taxon>
        <taxon>Pseudomonadota</taxon>
        <taxon>Alphaproteobacteria</taxon>
        <taxon>Hyphomicrobiales</taxon>
        <taxon>Parvibaculaceae</taxon>
        <taxon>Parvibaculum</taxon>
    </lineage>
</organism>
<dbReference type="Gene3D" id="6.20.330.10">
    <property type="match status" value="1"/>
</dbReference>
<evidence type="ECO:0000256" key="3">
    <source>
        <dbReference type="ARBA" id="ARBA00022801"/>
    </source>
</evidence>
<name>A0A6N6VHU6_9HYPH</name>
<dbReference type="PANTHER" id="PTHR42987:SF8">
    <property type="entry name" value="PROTEINASE"/>
    <property type="match status" value="1"/>
</dbReference>
<keyword evidence="2" id="KW-0645">Protease</keyword>
<comment type="similarity">
    <text evidence="1">Belongs to the peptidase S49 family.</text>
</comment>
<dbReference type="InterPro" id="IPR047272">
    <property type="entry name" value="S49_SppA_C"/>
</dbReference>
<dbReference type="RefSeq" id="WP_152216287.1">
    <property type="nucleotide sequence ID" value="NZ_WESC01000008.1"/>
</dbReference>
<evidence type="ECO:0000313" key="7">
    <source>
        <dbReference type="Proteomes" id="UP000468901"/>
    </source>
</evidence>
<evidence type="ECO:0000259" key="5">
    <source>
        <dbReference type="Pfam" id="PF01343"/>
    </source>
</evidence>
<dbReference type="CDD" id="cd07023">
    <property type="entry name" value="S49_Sppa_N_C"/>
    <property type="match status" value="1"/>
</dbReference>
<dbReference type="EMBL" id="WESC01000008">
    <property type="protein sequence ID" value="KAB7739907.1"/>
    <property type="molecule type" value="Genomic_DNA"/>
</dbReference>
<dbReference type="Pfam" id="PF01343">
    <property type="entry name" value="Peptidase_S49"/>
    <property type="match status" value="1"/>
</dbReference>
<dbReference type="GO" id="GO:0008236">
    <property type="term" value="F:serine-type peptidase activity"/>
    <property type="evidence" value="ECO:0007669"/>
    <property type="project" value="UniProtKB-KW"/>
</dbReference>
<comment type="caution">
    <text evidence="6">The sequence shown here is derived from an EMBL/GenBank/DDBJ whole genome shotgun (WGS) entry which is preliminary data.</text>
</comment>
<evidence type="ECO:0000256" key="1">
    <source>
        <dbReference type="ARBA" id="ARBA00008683"/>
    </source>
</evidence>
<dbReference type="Gene3D" id="3.90.226.10">
    <property type="entry name" value="2-enoyl-CoA Hydratase, Chain A, domain 1"/>
    <property type="match status" value="1"/>
</dbReference>
<protein>
    <submittedName>
        <fullName evidence="6">S49 family peptidase</fullName>
    </submittedName>
</protein>
<feature type="domain" description="Peptidase S49" evidence="5">
    <location>
        <begin position="93"/>
        <end position="236"/>
    </location>
</feature>
<dbReference type="InterPro" id="IPR029045">
    <property type="entry name" value="ClpP/crotonase-like_dom_sf"/>
</dbReference>
<dbReference type="InterPro" id="IPR002142">
    <property type="entry name" value="Peptidase_S49"/>
</dbReference>
<evidence type="ECO:0000256" key="4">
    <source>
        <dbReference type="ARBA" id="ARBA00022825"/>
    </source>
</evidence>
<dbReference type="PANTHER" id="PTHR42987">
    <property type="entry name" value="PEPTIDASE S49"/>
    <property type="match status" value="1"/>
</dbReference>
<proteinExistence type="inferred from homology"/>
<dbReference type="Proteomes" id="UP000468901">
    <property type="component" value="Unassembled WGS sequence"/>
</dbReference>
<dbReference type="SUPFAM" id="SSF52096">
    <property type="entry name" value="ClpP/crotonase"/>
    <property type="match status" value="1"/>
</dbReference>
<accession>A0A6N6VHU6</accession>
<dbReference type="AlphaFoldDB" id="A0A6N6VHU6"/>
<evidence type="ECO:0000256" key="2">
    <source>
        <dbReference type="ARBA" id="ARBA00022670"/>
    </source>
</evidence>
<reference evidence="6 7" key="1">
    <citation type="submission" date="2019-09" db="EMBL/GenBank/DDBJ databases">
        <title>Parvibaculum sedimenti sp. nov., isolated from sediment.</title>
        <authorList>
            <person name="Wang Y."/>
        </authorList>
    </citation>
    <scope>NUCLEOTIDE SEQUENCE [LARGE SCALE GENOMIC DNA]</scope>
    <source>
        <strain evidence="6 7">HXT-9</strain>
    </source>
</reference>
<keyword evidence="7" id="KW-1185">Reference proteome</keyword>
<keyword evidence="3" id="KW-0378">Hydrolase</keyword>
<gene>
    <name evidence="6" type="ORF">F2P47_10385</name>
</gene>
<evidence type="ECO:0000313" key="6">
    <source>
        <dbReference type="EMBL" id="KAB7739907.1"/>
    </source>
</evidence>